<keyword evidence="1" id="KW-0449">Lipoprotein</keyword>
<evidence type="ECO:0000313" key="3">
    <source>
        <dbReference type="EMBL" id="TGG92192.1"/>
    </source>
</evidence>
<dbReference type="InterPro" id="IPR038450">
    <property type="entry name" value="PSII_Psb27_sf"/>
</dbReference>
<keyword evidence="1" id="KW-0564">Palmitate</keyword>
<accession>A0A524RN15</accession>
<dbReference type="EMBL" id="SRMO01000065">
    <property type="protein sequence ID" value="TGG92192.1"/>
    <property type="molecule type" value="Genomic_DNA"/>
</dbReference>
<feature type="signal peptide" evidence="2">
    <location>
        <begin position="1"/>
        <end position="23"/>
    </location>
</feature>
<dbReference type="AlphaFoldDB" id="A0A524RN15"/>
<dbReference type="Proteomes" id="UP000317990">
    <property type="component" value="Unassembled WGS sequence"/>
</dbReference>
<comment type="similarity">
    <text evidence="1">Belongs to the Psb27 family.</text>
</comment>
<protein>
    <recommendedName>
        <fullName evidence="1">Photosystem II lipoprotein Psb27</fullName>
    </recommendedName>
    <alternativeName>
        <fullName evidence="1">Photosystem II 11 kDa protein</fullName>
    </alternativeName>
</protein>
<keyword evidence="1 2" id="KW-0732">Signal</keyword>
<gene>
    <name evidence="1 3" type="primary">psb27</name>
    <name evidence="3" type="ORF">ERJ67_05865</name>
</gene>
<dbReference type="NCBIfam" id="TIGR03044">
    <property type="entry name" value="PS_II_psb27"/>
    <property type="match status" value="1"/>
</dbReference>
<dbReference type="Gene3D" id="1.20.58.810">
    <property type="entry name" value="Photosystem II Pbs27"/>
    <property type="match status" value="1"/>
</dbReference>
<feature type="chain" id="PRO_5022014022" description="Photosystem II lipoprotein Psb27" evidence="2">
    <location>
        <begin position="24"/>
        <end position="131"/>
    </location>
</feature>
<comment type="function">
    <text evidence="1">Plays a role in the repair and/or biogenesis of the calcium-manganese-oxide cluster on the lumenal face of the thylakoid membrane. Its presence in a photosystem II (PSII) preparation prevents binding of some small extrinsic subunits and thus assembly of calcium-manganese-oxide cluster.</text>
</comment>
<sequence>MLALLGRLLAAVLALVVTLTACGGSADLSGNYVDDTLAVIERLETAIADPVDSADHSTVEQDARALINDYVSRYRRDDRTRNLSSFTTMQTELNALAAQYSSFSNRPVPEKLRDRVAKEFKQVKVIVVRGT</sequence>
<dbReference type="PANTHER" id="PTHR34041">
    <property type="entry name" value="PHOTOSYSTEM II REPAIR PROTEIN PSB27-H1, CHLOROPLASTIC"/>
    <property type="match status" value="1"/>
</dbReference>
<dbReference type="PANTHER" id="PTHR34041:SF1">
    <property type="entry name" value="PHOTOSYSTEM II REPAIR PROTEIN PSB27-H1, CHLOROPLASTIC"/>
    <property type="match status" value="1"/>
</dbReference>
<dbReference type="GO" id="GO:0010207">
    <property type="term" value="P:photosystem II assembly"/>
    <property type="evidence" value="ECO:0007669"/>
    <property type="project" value="UniProtKB-UniRule"/>
</dbReference>
<dbReference type="HAMAP" id="MF_01481">
    <property type="entry name" value="PSII_Psb27"/>
    <property type="match status" value="1"/>
</dbReference>
<proteinExistence type="inferred from homology"/>
<dbReference type="PROSITE" id="PS51257">
    <property type="entry name" value="PROKAR_LIPOPROTEIN"/>
    <property type="match status" value="1"/>
</dbReference>
<organism evidence="3 4">
    <name type="scientific">Aphanocapsa feldmannii 277cV</name>
    <dbReference type="NCBI Taxonomy" id="2507553"/>
    <lineage>
        <taxon>Bacteria</taxon>
        <taxon>Bacillati</taxon>
        <taxon>Cyanobacteriota</taxon>
        <taxon>Cyanophyceae</taxon>
        <taxon>Oscillatoriophycideae</taxon>
        <taxon>Chroococcales</taxon>
        <taxon>Microcystaceae</taxon>
        <taxon>Aphanocapsa</taxon>
    </lineage>
</organism>
<dbReference type="InterPro" id="IPR017488">
    <property type="entry name" value="PSII_Psb27_cyano_bac"/>
</dbReference>
<comment type="subunit">
    <text evidence="1">Monomer. Forms a complex with a monomeric, partially assembled PSII. This is probably the complex in which D1 is assembled and/or replaced.</text>
</comment>
<dbReference type="GO" id="GO:0009523">
    <property type="term" value="C:photosystem II"/>
    <property type="evidence" value="ECO:0007669"/>
    <property type="project" value="InterPro"/>
</dbReference>
<comment type="subcellular location">
    <subcellularLocation>
        <location evidence="1">Cellular thylakoid membrane</location>
        <topology evidence="1">Lipid-anchor</topology>
        <orientation evidence="1">Lumenal side</orientation>
    </subcellularLocation>
    <text evidence="1">Associated with PSII on the lumenal side of the thylakoid membrane.</text>
</comment>
<reference evidence="3 4" key="1">
    <citation type="journal article" date="2019" name="mSystems">
        <title>Life at home and on the roam: Genomic adaptions reflect the dual lifestyle of an intracellular, facultative symbiont.</title>
        <authorList>
            <person name="Burgsdorf I."/>
        </authorList>
    </citation>
    <scope>NUCLEOTIDE SEQUENCE [LARGE SCALE GENOMIC DNA]</scope>
    <source>
        <strain evidence="3">277cV</strain>
    </source>
</reference>
<comment type="caution">
    <text evidence="3">The sequence shown here is derived from an EMBL/GenBank/DDBJ whole genome shotgun (WGS) entry which is preliminary data.</text>
</comment>
<keyword evidence="1" id="KW-0793">Thylakoid</keyword>
<evidence type="ECO:0000256" key="2">
    <source>
        <dbReference type="SAM" id="SignalP"/>
    </source>
</evidence>
<keyword evidence="1" id="KW-0472">Membrane</keyword>
<evidence type="ECO:0000256" key="1">
    <source>
        <dbReference type="HAMAP-Rule" id="MF_01481"/>
    </source>
</evidence>
<dbReference type="InterPro" id="IPR025585">
    <property type="entry name" value="PSII_Psb27"/>
</dbReference>
<dbReference type="GO" id="GO:0010206">
    <property type="term" value="P:photosystem II repair"/>
    <property type="evidence" value="ECO:0007669"/>
    <property type="project" value="UniProtKB-UniRule"/>
</dbReference>
<dbReference type="Pfam" id="PF13326">
    <property type="entry name" value="PSII_Pbs27"/>
    <property type="match status" value="1"/>
</dbReference>
<name>A0A524RN15_9CHRO</name>
<evidence type="ECO:0000313" key="4">
    <source>
        <dbReference type="Proteomes" id="UP000317990"/>
    </source>
</evidence>
<dbReference type="GO" id="GO:0031977">
    <property type="term" value="C:thylakoid lumen"/>
    <property type="evidence" value="ECO:0007669"/>
    <property type="project" value="UniProtKB-UniRule"/>
</dbReference>
<dbReference type="GO" id="GO:0031676">
    <property type="term" value="C:plasma membrane-derived thylakoid membrane"/>
    <property type="evidence" value="ECO:0007669"/>
    <property type="project" value="UniProtKB-SubCell"/>
</dbReference>